<dbReference type="InterPro" id="IPR015153">
    <property type="entry name" value="EF-hand_dom_typ1"/>
</dbReference>
<evidence type="ECO:0000256" key="2">
    <source>
        <dbReference type="ARBA" id="ARBA00022771"/>
    </source>
</evidence>
<dbReference type="Proteomes" id="UP001497525">
    <property type="component" value="Unassembled WGS sequence"/>
</dbReference>
<dbReference type="InterPro" id="IPR050774">
    <property type="entry name" value="KCMF1/Dystrophin"/>
</dbReference>
<dbReference type="GO" id="GO:0008270">
    <property type="term" value="F:zinc ion binding"/>
    <property type="evidence" value="ECO:0007669"/>
    <property type="project" value="UniProtKB-KW"/>
</dbReference>
<feature type="compositionally biased region" description="Low complexity" evidence="6">
    <location>
        <begin position="991"/>
        <end position="1006"/>
    </location>
</feature>
<feature type="region of interest" description="Disordered" evidence="6">
    <location>
        <begin position="989"/>
        <end position="1036"/>
    </location>
</feature>
<dbReference type="GO" id="GO:0099536">
    <property type="term" value="P:synaptic signaling"/>
    <property type="evidence" value="ECO:0007669"/>
    <property type="project" value="TreeGrafter"/>
</dbReference>
<dbReference type="SMART" id="SM00291">
    <property type="entry name" value="ZnF_ZZ"/>
    <property type="match status" value="1"/>
</dbReference>
<feature type="region of interest" description="Disordered" evidence="6">
    <location>
        <begin position="1073"/>
        <end position="1136"/>
    </location>
</feature>
<evidence type="ECO:0000313" key="8">
    <source>
        <dbReference type="EMBL" id="CAL5136206.1"/>
    </source>
</evidence>
<dbReference type="SUPFAM" id="SSF57850">
    <property type="entry name" value="RING/U-box"/>
    <property type="match status" value="1"/>
</dbReference>
<dbReference type="PANTHER" id="PTHR12268:SF27">
    <property type="entry name" value="DYSTROBREVIN, ISOFORM F"/>
    <property type="match status" value="1"/>
</dbReference>
<dbReference type="InterPro" id="IPR043145">
    <property type="entry name" value="Znf_ZZ_sf"/>
</dbReference>
<feature type="coiled-coil region" evidence="5">
    <location>
        <begin position="780"/>
        <end position="821"/>
    </location>
</feature>
<dbReference type="Pfam" id="PF00569">
    <property type="entry name" value="ZZ"/>
    <property type="match status" value="1"/>
</dbReference>
<keyword evidence="5" id="KW-0175">Coiled coil</keyword>
<evidence type="ECO:0000256" key="1">
    <source>
        <dbReference type="ARBA" id="ARBA00022723"/>
    </source>
</evidence>
<dbReference type="EMBL" id="CAXLJL010000290">
    <property type="protein sequence ID" value="CAL5136206.1"/>
    <property type="molecule type" value="Genomic_DNA"/>
</dbReference>
<feature type="domain" description="ZZ-type" evidence="7">
    <location>
        <begin position="335"/>
        <end position="391"/>
    </location>
</feature>
<protein>
    <recommendedName>
        <fullName evidence="7">ZZ-type domain-containing protein</fullName>
    </recommendedName>
</protein>
<dbReference type="InterPro" id="IPR000433">
    <property type="entry name" value="Znf_ZZ"/>
</dbReference>
<dbReference type="GO" id="GO:0045202">
    <property type="term" value="C:synapse"/>
    <property type="evidence" value="ECO:0007669"/>
    <property type="project" value="TreeGrafter"/>
</dbReference>
<dbReference type="PANTHER" id="PTHR12268">
    <property type="entry name" value="E3 UBIQUITIN-PROTEIN LIGASE KCMF1"/>
    <property type="match status" value="1"/>
</dbReference>
<evidence type="ECO:0000256" key="6">
    <source>
        <dbReference type="SAM" id="MobiDB-lite"/>
    </source>
</evidence>
<dbReference type="InterPro" id="IPR015154">
    <property type="entry name" value="EF-hand_dom_typ2"/>
</dbReference>
<comment type="caution">
    <text evidence="8">The sequence shown here is derived from an EMBL/GenBank/DDBJ whole genome shotgun (WGS) entry which is preliminary data.</text>
</comment>
<dbReference type="Gene3D" id="3.30.60.90">
    <property type="match status" value="1"/>
</dbReference>
<dbReference type="Pfam" id="PF09069">
    <property type="entry name" value="EF-hand_3"/>
    <property type="match status" value="1"/>
</dbReference>
<dbReference type="Gene3D" id="1.10.238.10">
    <property type="entry name" value="EF-hand"/>
    <property type="match status" value="2"/>
</dbReference>
<name>A0AAV2TH33_CALDB</name>
<organism evidence="8 9">
    <name type="scientific">Calicophoron daubneyi</name>
    <name type="common">Rumen fluke</name>
    <name type="synonym">Paramphistomum daubneyi</name>
    <dbReference type="NCBI Taxonomy" id="300641"/>
    <lineage>
        <taxon>Eukaryota</taxon>
        <taxon>Metazoa</taxon>
        <taxon>Spiralia</taxon>
        <taxon>Lophotrochozoa</taxon>
        <taxon>Platyhelminthes</taxon>
        <taxon>Trematoda</taxon>
        <taxon>Digenea</taxon>
        <taxon>Plagiorchiida</taxon>
        <taxon>Pronocephalata</taxon>
        <taxon>Paramphistomoidea</taxon>
        <taxon>Paramphistomidae</taxon>
        <taxon>Calicophoron</taxon>
    </lineage>
</organism>
<evidence type="ECO:0000256" key="3">
    <source>
        <dbReference type="ARBA" id="ARBA00022833"/>
    </source>
</evidence>
<dbReference type="PROSITE" id="PS50135">
    <property type="entry name" value="ZF_ZZ_2"/>
    <property type="match status" value="1"/>
</dbReference>
<feature type="compositionally biased region" description="Polar residues" evidence="6">
    <location>
        <begin position="1015"/>
        <end position="1025"/>
    </location>
</feature>
<dbReference type="GO" id="GO:0005886">
    <property type="term" value="C:plasma membrane"/>
    <property type="evidence" value="ECO:0007669"/>
    <property type="project" value="TreeGrafter"/>
</dbReference>
<evidence type="ECO:0000259" key="7">
    <source>
        <dbReference type="PROSITE" id="PS50135"/>
    </source>
</evidence>
<accession>A0AAV2TH33</accession>
<proteinExistence type="predicted"/>
<feature type="region of interest" description="Disordered" evidence="6">
    <location>
        <begin position="864"/>
        <end position="891"/>
    </location>
</feature>
<feature type="compositionally biased region" description="Polar residues" evidence="6">
    <location>
        <begin position="1120"/>
        <end position="1136"/>
    </location>
</feature>
<keyword evidence="2 4" id="KW-0863">Zinc-finger</keyword>
<dbReference type="InterPro" id="IPR011992">
    <property type="entry name" value="EF-hand-dom_pair"/>
</dbReference>
<reference evidence="8" key="1">
    <citation type="submission" date="2024-06" db="EMBL/GenBank/DDBJ databases">
        <authorList>
            <person name="Liu X."/>
            <person name="Lenzi L."/>
            <person name="Haldenby T S."/>
            <person name="Uol C."/>
        </authorList>
    </citation>
    <scope>NUCLEOTIDE SEQUENCE</scope>
</reference>
<feature type="region of interest" description="Disordered" evidence="6">
    <location>
        <begin position="1"/>
        <end position="24"/>
    </location>
</feature>
<sequence length="1136" mass="125020">MRPQSISTDSQVVNPTDPSQMVPSTVQPCQYQRIPNPSINHIPIQACVNYFHPRQQPPIQHMASAIPTPGTNMNSVPPMAAQSISGVFTPSHASVGFKRLLAEMKSRQFDSIRFAAYRTASKLRYIQQRTLFGYMDLWRVVETFREFGLHQISDQNATLDYNSTGRILSHIYSQMTVPVSTTTSTEANSKATRLLDPTVANMAVEMLLGWLIYALDVCATGRITVTSLKIALSTLTNAKPADKLRYHFTLLSDPSGALIPSKFEAYLQDLLKLPISVFEGPNFCYSVQAAQALFTGRSKNILLEEFLERMLADPGPQILVWLTIFHRLASVENVLHSVRCEGCKREPICGLRYKCTRCPHYNLCQDCFWTGVTTEQHTNAHDVKEYSSSTKSHSRQFGHSLRKSFQFSRLTGSTTQAHSISSGTTTQGLSEWKRSNGTTVYKRPPLGSVFEWNSAPGAMEVNGFGNNGVLVSPQTTTPSVDPRTTLSAVSAMGPFPVGFRPQAPVNALRSPLPHRRHRQLNPLFLSTPANPAMHTFVDNKLLLSQQPNFFHGYPTPGMYLGERPIPPNTINGAGSNMMFPSPSVQFVSSSAEGDQARLRMISDSRLGMPGVVGQPLPQPTIPTGVRPQTMSLPLTSAPVDGRQAISQIMCNSTLSAGRNIDQKCREEHQLIARYAAQLAAASAFKSDFRIGDVADSPHTQKQLIAELQAKNRKILKEIERLRVEQQKQAAVIAAAGVNKLDPVKEQDMDNNLSPSSLVQAAHSGDMQSSMAGSQTGVGGGEKLVTELQALRQRKDELETRMNNLQRNRTDLMIQLETLVRLLSVTTGPAGNTPPRHLSLSANSSNQECPNNSLLPCTPLGNKRFGHQSRYGSKPPEYPPRRSSSLCHTSGDRMYRDGRLLSPMPPEKRQFQHLTDTSNGLTKLGDKSLATADILQKNLLSPVGDFGGDTSGALFRTGVSHTAFGNEKPTDPSLATSNFLEKYERILKKGDTTSSSNNKFTNSSAASRRQYGLLSPTRSRINSYGRDSTDQTTFDRLRATSYTDSGSDSYMYSDPEVGGLGVTISENRHLFHHSMKQRSRLDPTDLTDLGSDKTNGIRSSNFTDNYEYAGALQPESDPSESRPSNTVPSEVLTSTKQ</sequence>
<feature type="compositionally biased region" description="Polar residues" evidence="6">
    <location>
        <begin position="1091"/>
        <end position="1103"/>
    </location>
</feature>
<evidence type="ECO:0000256" key="5">
    <source>
        <dbReference type="SAM" id="Coils"/>
    </source>
</evidence>
<feature type="compositionally biased region" description="Basic and acidic residues" evidence="6">
    <location>
        <begin position="1026"/>
        <end position="1036"/>
    </location>
</feature>
<keyword evidence="1" id="KW-0479">Metal-binding</keyword>
<dbReference type="SUPFAM" id="SSF47473">
    <property type="entry name" value="EF-hand"/>
    <property type="match status" value="2"/>
</dbReference>
<evidence type="ECO:0000313" key="9">
    <source>
        <dbReference type="Proteomes" id="UP001497525"/>
    </source>
</evidence>
<dbReference type="Pfam" id="PF09068">
    <property type="entry name" value="EF-hand_2"/>
    <property type="match status" value="1"/>
</dbReference>
<dbReference type="AlphaFoldDB" id="A0AAV2TH33"/>
<keyword evidence="3" id="KW-0862">Zinc</keyword>
<gene>
    <name evidence="8" type="ORF">CDAUBV1_LOCUS10280</name>
</gene>
<evidence type="ECO:0000256" key="4">
    <source>
        <dbReference type="PROSITE-ProRule" id="PRU00228"/>
    </source>
</evidence>